<name>A0AAV2MHZ2_KNICA</name>
<keyword evidence="3" id="KW-1185">Reference proteome</keyword>
<feature type="region of interest" description="Disordered" evidence="1">
    <location>
        <begin position="49"/>
        <end position="68"/>
    </location>
</feature>
<protein>
    <recommendedName>
        <fullName evidence="4">Secreted protein</fullName>
    </recommendedName>
</protein>
<accession>A0AAV2MHZ2</accession>
<dbReference type="Proteomes" id="UP001497482">
    <property type="component" value="Chromosome 8"/>
</dbReference>
<evidence type="ECO:0008006" key="4">
    <source>
        <dbReference type="Google" id="ProtNLM"/>
    </source>
</evidence>
<evidence type="ECO:0000313" key="3">
    <source>
        <dbReference type="Proteomes" id="UP001497482"/>
    </source>
</evidence>
<proteinExistence type="predicted"/>
<feature type="compositionally biased region" description="Basic and acidic residues" evidence="1">
    <location>
        <begin position="49"/>
        <end position="60"/>
    </location>
</feature>
<dbReference type="AlphaFoldDB" id="A0AAV2MHZ2"/>
<evidence type="ECO:0000313" key="2">
    <source>
        <dbReference type="EMBL" id="CAL1613047.1"/>
    </source>
</evidence>
<reference evidence="2 3" key="1">
    <citation type="submission" date="2024-04" db="EMBL/GenBank/DDBJ databases">
        <authorList>
            <person name="Waldvogel A.-M."/>
            <person name="Schoenle A."/>
        </authorList>
    </citation>
    <scope>NUCLEOTIDE SEQUENCE [LARGE SCALE GENOMIC DNA]</scope>
</reference>
<gene>
    <name evidence="2" type="ORF">KC01_LOCUS39314</name>
</gene>
<evidence type="ECO:0000256" key="1">
    <source>
        <dbReference type="SAM" id="MobiDB-lite"/>
    </source>
</evidence>
<dbReference type="EMBL" id="OZ035830">
    <property type="protein sequence ID" value="CAL1613047.1"/>
    <property type="molecule type" value="Genomic_DNA"/>
</dbReference>
<sequence length="68" mass="7267">MAGSFVGSALIFSGGGCQWMAQVHQRWVLGPTTGGGGGWVQAPRAARIVERRVEGRDPRNSTEGQKKK</sequence>
<organism evidence="2 3">
    <name type="scientific">Knipowitschia caucasica</name>
    <name type="common">Caucasian dwarf goby</name>
    <name type="synonym">Pomatoschistus caucasicus</name>
    <dbReference type="NCBI Taxonomy" id="637954"/>
    <lineage>
        <taxon>Eukaryota</taxon>
        <taxon>Metazoa</taxon>
        <taxon>Chordata</taxon>
        <taxon>Craniata</taxon>
        <taxon>Vertebrata</taxon>
        <taxon>Euteleostomi</taxon>
        <taxon>Actinopterygii</taxon>
        <taxon>Neopterygii</taxon>
        <taxon>Teleostei</taxon>
        <taxon>Neoteleostei</taxon>
        <taxon>Acanthomorphata</taxon>
        <taxon>Gobiaria</taxon>
        <taxon>Gobiiformes</taxon>
        <taxon>Gobioidei</taxon>
        <taxon>Gobiidae</taxon>
        <taxon>Gobiinae</taxon>
        <taxon>Knipowitschia</taxon>
    </lineage>
</organism>